<name>A0A6U5YI76_GUITH</name>
<evidence type="ECO:0000313" key="3">
    <source>
        <dbReference type="EMBL" id="CAE2288453.1"/>
    </source>
</evidence>
<evidence type="ECO:0000256" key="1">
    <source>
        <dbReference type="SAM" id="MobiDB-lite"/>
    </source>
</evidence>
<protein>
    <submittedName>
        <fullName evidence="2">Uncharacterized protein</fullName>
    </submittedName>
</protein>
<sequence length="181" mass="20543">MAGTSLALAGKRPRCFIRVDERQTECSDQGDRQQPRDHPSHPLGGLLWSDFLSLQEINLNLALAFALPGTASLISQLPMDALQRLAETIREEWLADRRNEGLLTPPTSPRIQQEQRVPPNCKVERRLMKLKHRSAICFDHARPIADVLSFPFDASNILSFQRDRDFIPKGFLEDHGDETAY</sequence>
<gene>
    <name evidence="2" type="ORF">GTHE00462_LOCUS10624</name>
    <name evidence="3" type="ORF">GTHE00462_LOCUS10633</name>
</gene>
<dbReference type="EMBL" id="HBKN01013637">
    <property type="protein sequence ID" value="CAE2288453.1"/>
    <property type="molecule type" value="Transcribed_RNA"/>
</dbReference>
<organism evidence="2">
    <name type="scientific">Guillardia theta</name>
    <name type="common">Cryptophyte</name>
    <name type="synonym">Cryptomonas phi</name>
    <dbReference type="NCBI Taxonomy" id="55529"/>
    <lineage>
        <taxon>Eukaryota</taxon>
        <taxon>Cryptophyceae</taxon>
        <taxon>Pyrenomonadales</taxon>
        <taxon>Geminigeraceae</taxon>
        <taxon>Guillardia</taxon>
    </lineage>
</organism>
<evidence type="ECO:0000313" key="2">
    <source>
        <dbReference type="EMBL" id="CAE2288418.1"/>
    </source>
</evidence>
<reference evidence="2" key="1">
    <citation type="submission" date="2021-01" db="EMBL/GenBank/DDBJ databases">
        <authorList>
            <person name="Corre E."/>
            <person name="Pelletier E."/>
            <person name="Niang G."/>
            <person name="Scheremetjew M."/>
            <person name="Finn R."/>
            <person name="Kale V."/>
            <person name="Holt S."/>
            <person name="Cochrane G."/>
            <person name="Meng A."/>
            <person name="Brown T."/>
            <person name="Cohen L."/>
        </authorList>
    </citation>
    <scope>NUCLEOTIDE SEQUENCE</scope>
    <source>
        <strain evidence="2">CCMP 2712</strain>
    </source>
</reference>
<feature type="region of interest" description="Disordered" evidence="1">
    <location>
        <begin position="20"/>
        <end position="40"/>
    </location>
</feature>
<dbReference type="AlphaFoldDB" id="A0A6U5YI76"/>
<dbReference type="EMBL" id="HBKN01013626">
    <property type="protein sequence ID" value="CAE2288418.1"/>
    <property type="molecule type" value="Transcribed_RNA"/>
</dbReference>
<accession>A0A6U5YI76</accession>
<proteinExistence type="predicted"/>